<keyword evidence="2" id="KW-0378">Hydrolase</keyword>
<dbReference type="InterPro" id="IPR003593">
    <property type="entry name" value="AAA+_ATPase"/>
</dbReference>
<organism evidence="2 3">
    <name type="scientific">Streptococcus henryi</name>
    <dbReference type="NCBI Taxonomy" id="439219"/>
    <lineage>
        <taxon>Bacteria</taxon>
        <taxon>Bacillati</taxon>
        <taxon>Bacillota</taxon>
        <taxon>Bacilli</taxon>
        <taxon>Lactobacillales</taxon>
        <taxon>Streptococcaceae</taxon>
        <taxon>Streptococcus</taxon>
    </lineage>
</organism>
<evidence type="ECO:0000313" key="2">
    <source>
        <dbReference type="EMBL" id="SDB06877.1"/>
    </source>
</evidence>
<gene>
    <name evidence="2" type="ORF">SAMN02910293_00333</name>
</gene>
<evidence type="ECO:0000313" key="3">
    <source>
        <dbReference type="Proteomes" id="UP000182508"/>
    </source>
</evidence>
<dbReference type="GO" id="GO:0004386">
    <property type="term" value="F:helicase activity"/>
    <property type="evidence" value="ECO:0007669"/>
    <property type="project" value="UniProtKB-KW"/>
</dbReference>
<dbReference type="CDD" id="cd00009">
    <property type="entry name" value="AAA"/>
    <property type="match status" value="1"/>
</dbReference>
<name>A0A1G6AEM9_9STRE</name>
<keyword evidence="3" id="KW-1185">Reference proteome</keyword>
<keyword evidence="2" id="KW-0547">Nucleotide-binding</keyword>
<accession>A0A1G6AEM9</accession>
<dbReference type="Gene3D" id="3.40.50.300">
    <property type="entry name" value="P-loop containing nucleotide triphosphate hydrolases"/>
    <property type="match status" value="2"/>
</dbReference>
<dbReference type="InterPro" id="IPR018647">
    <property type="entry name" value="SLFN_3-like_DNA/RNA_helicase"/>
</dbReference>
<dbReference type="Pfam" id="PF09848">
    <property type="entry name" value="SLFN-g3_helicase"/>
    <property type="match status" value="1"/>
</dbReference>
<keyword evidence="2" id="KW-0067">ATP-binding</keyword>
<dbReference type="STRING" id="439219.SAMN02910293_00333"/>
<keyword evidence="2" id="KW-0347">Helicase</keyword>
<feature type="domain" description="AAA+ ATPase" evidence="1">
    <location>
        <begin position="230"/>
        <end position="397"/>
    </location>
</feature>
<dbReference type="RefSeq" id="WP_245686228.1">
    <property type="nucleotide sequence ID" value="NZ_FMXP01000004.1"/>
</dbReference>
<dbReference type="SUPFAM" id="SSF52540">
    <property type="entry name" value="P-loop containing nucleoside triphosphate hydrolases"/>
    <property type="match status" value="1"/>
</dbReference>
<dbReference type="SMART" id="SM00382">
    <property type="entry name" value="AAA"/>
    <property type="match status" value="1"/>
</dbReference>
<proteinExistence type="predicted"/>
<sequence>MDFESLTRYVLQVARTSNDTSINNLDDFERSLDNIYEVVEERLRQIGYQFKNERELVTFVKFLNFLYTCDMSTNDIICHTDDFLFGYVIPQINKEFDLLRFGENYNINIELKSDTTVESQKEQLIKNHFYLNFLSKPTKYFSYSPDISSFIEYDPVTGNFNENVGKSYFKEVICQQVISQYNLEEVDNLFDIKNYLVSPFNDIDRFLESKYFLTSHQQDIVKEIVEVDENKRIVGIKGNPGTGKSLLIYHIAKILKQQSKKAIIIHGASLNEGQYELNKHGFNIVPITSFSTVMENSNQYDFIIIDEAQRLREGGRYNQLTELTKAMISSNSSFIVSMDGRQILSPDENSNNATLLYDFIKERGEVFGLKDRFRTNPTMSDFIKLLFKRPEQFTKIDNKNKKISVKFFYN</sequence>
<dbReference type="InterPro" id="IPR027417">
    <property type="entry name" value="P-loop_NTPase"/>
</dbReference>
<protein>
    <submittedName>
        <fullName evidence="2">Replication restart DNA helicase PriA</fullName>
    </submittedName>
</protein>
<dbReference type="Proteomes" id="UP000182508">
    <property type="component" value="Unassembled WGS sequence"/>
</dbReference>
<dbReference type="EMBL" id="FMXP01000004">
    <property type="protein sequence ID" value="SDB06877.1"/>
    <property type="molecule type" value="Genomic_DNA"/>
</dbReference>
<dbReference type="AlphaFoldDB" id="A0A1G6AEM9"/>
<evidence type="ECO:0000259" key="1">
    <source>
        <dbReference type="SMART" id="SM00382"/>
    </source>
</evidence>
<reference evidence="2 3" key="1">
    <citation type="submission" date="2016-10" db="EMBL/GenBank/DDBJ databases">
        <authorList>
            <person name="de Groot N.N."/>
        </authorList>
    </citation>
    <scope>NUCLEOTIDE SEQUENCE [LARGE SCALE GENOMIC DNA]</scope>
    <source>
        <strain evidence="2 3">A-4</strain>
    </source>
</reference>